<keyword evidence="4" id="KW-1185">Reference proteome</keyword>
<dbReference type="InterPro" id="IPR007921">
    <property type="entry name" value="CHAP_dom"/>
</dbReference>
<gene>
    <name evidence="3" type="ORF">JMN32_05310</name>
</gene>
<evidence type="ECO:0000313" key="3">
    <source>
        <dbReference type="EMBL" id="MBL6445716.1"/>
    </source>
</evidence>
<evidence type="ECO:0000256" key="1">
    <source>
        <dbReference type="SAM" id="SignalP"/>
    </source>
</evidence>
<evidence type="ECO:0000259" key="2">
    <source>
        <dbReference type="Pfam" id="PF05257"/>
    </source>
</evidence>
<organism evidence="3 4">
    <name type="scientific">Fulvivirga marina</name>
    <dbReference type="NCBI Taxonomy" id="2494733"/>
    <lineage>
        <taxon>Bacteria</taxon>
        <taxon>Pseudomonadati</taxon>
        <taxon>Bacteroidota</taxon>
        <taxon>Cytophagia</taxon>
        <taxon>Cytophagales</taxon>
        <taxon>Fulvivirgaceae</taxon>
        <taxon>Fulvivirga</taxon>
    </lineage>
</organism>
<accession>A0A937FWM9</accession>
<sequence length="212" mass="23219">MAKAKANYLYLLCFLICSGAFGASAVAQTCIEANESNTTGKEVCLVANGASPEAKEKQLRARLKQVYSNQVGVREQGGANRGKVVEQYLAVTGLGPGYAWCSAFVSWCYLHAGVDAPVSAWVPSFAIERNIIYKRGKPVKSIPKSGDVFLIWYDRLNRPAHIGFVDAWGEQYVITVEGNTNDNGGRDGDGVYRKKRLKRQIWAVSDFISSAE</sequence>
<dbReference type="EMBL" id="JAEUGD010000018">
    <property type="protein sequence ID" value="MBL6445716.1"/>
    <property type="molecule type" value="Genomic_DNA"/>
</dbReference>
<reference evidence="3" key="1">
    <citation type="submission" date="2021-01" db="EMBL/GenBank/DDBJ databases">
        <title>Fulvivirga kasyanovii gen. nov., sp nov., a novel member of the phylum Bacteroidetes isolated from seawater in a mussel farm.</title>
        <authorList>
            <person name="Zhao L.-H."/>
            <person name="Wang Z.-J."/>
        </authorList>
    </citation>
    <scope>NUCLEOTIDE SEQUENCE</scope>
    <source>
        <strain evidence="3">29W222</strain>
    </source>
</reference>
<dbReference type="RefSeq" id="WP_202855259.1">
    <property type="nucleotide sequence ID" value="NZ_JAEUGD010000018.1"/>
</dbReference>
<feature type="signal peptide" evidence="1">
    <location>
        <begin position="1"/>
        <end position="22"/>
    </location>
</feature>
<dbReference type="Pfam" id="PF05257">
    <property type="entry name" value="CHAP"/>
    <property type="match status" value="1"/>
</dbReference>
<name>A0A937FWM9_9BACT</name>
<comment type="caution">
    <text evidence="3">The sequence shown here is derived from an EMBL/GenBank/DDBJ whole genome shotgun (WGS) entry which is preliminary data.</text>
</comment>
<feature type="chain" id="PRO_5036701330" evidence="1">
    <location>
        <begin position="23"/>
        <end position="212"/>
    </location>
</feature>
<keyword evidence="1" id="KW-0732">Signal</keyword>
<feature type="domain" description="Peptidase C51" evidence="2">
    <location>
        <begin position="96"/>
        <end position="179"/>
    </location>
</feature>
<proteinExistence type="predicted"/>
<dbReference type="Gene3D" id="3.90.1720.10">
    <property type="entry name" value="endopeptidase domain like (from Nostoc punctiforme)"/>
    <property type="match status" value="1"/>
</dbReference>
<dbReference type="AlphaFoldDB" id="A0A937FWM9"/>
<evidence type="ECO:0000313" key="4">
    <source>
        <dbReference type="Proteomes" id="UP000614216"/>
    </source>
</evidence>
<protein>
    <submittedName>
        <fullName evidence="3">CHAP domain-containing protein</fullName>
    </submittedName>
</protein>
<dbReference type="Proteomes" id="UP000614216">
    <property type="component" value="Unassembled WGS sequence"/>
</dbReference>